<dbReference type="Gene3D" id="3.20.20.190">
    <property type="entry name" value="Phosphatidylinositol (PI) phosphodiesterase"/>
    <property type="match status" value="1"/>
</dbReference>
<dbReference type="GO" id="GO:0048015">
    <property type="term" value="P:phosphatidylinositol-mediated signaling"/>
    <property type="evidence" value="ECO:0007669"/>
    <property type="project" value="TreeGrafter"/>
</dbReference>
<evidence type="ECO:0000259" key="4">
    <source>
        <dbReference type="PROSITE" id="PS50001"/>
    </source>
</evidence>
<dbReference type="WBParaSite" id="PDA_v2.g30484.t1">
    <property type="protein sequence ID" value="PDA_v2.g30484.t1"/>
    <property type="gene ID" value="PDA_v2.g30484"/>
</dbReference>
<reference evidence="6" key="1">
    <citation type="submission" date="2022-11" db="UniProtKB">
        <authorList>
            <consortium name="WormBaseParasite"/>
        </authorList>
    </citation>
    <scope>IDENTIFICATION</scope>
</reference>
<feature type="compositionally biased region" description="Polar residues" evidence="3">
    <location>
        <begin position="25"/>
        <end position="37"/>
    </location>
</feature>
<dbReference type="SMART" id="SM00148">
    <property type="entry name" value="PLCXc"/>
    <property type="match status" value="1"/>
</dbReference>
<dbReference type="AlphaFoldDB" id="A0A914QF95"/>
<keyword evidence="2" id="KW-0378">Hydrolase</keyword>
<dbReference type="PROSITE" id="PS50007">
    <property type="entry name" value="PIPLC_X_DOMAIN"/>
    <property type="match status" value="1"/>
</dbReference>
<keyword evidence="2" id="KW-0442">Lipid degradation</keyword>
<dbReference type="InterPro" id="IPR017946">
    <property type="entry name" value="PLC-like_Pdiesterase_TIM-brl"/>
</dbReference>
<dbReference type="Pfam" id="PF00388">
    <property type="entry name" value="PI-PLC-X"/>
    <property type="match status" value="1"/>
</dbReference>
<dbReference type="InterPro" id="IPR057061">
    <property type="entry name" value="PLCG_EF-hand_2"/>
</dbReference>
<sequence>MKMVIEFATSTDTESSHSSTDDCSENNNVNSTSSLSYSLRREPKNDTNLNADGIRAAMKKGHKVRKLLLLNKWEGKDKRLSYDSETHKLILSKWNKTVVISNLSKQYLDVSLIKEVQTVHFKTAIMRIEDKWKKDKEIQKYNNELFLDISFGNTFIPNHWILKCEKFSFLWLHCKKISVDSKMACYLWLQGINALLIENPSHFLQMERWVKKQLCFAFSGGDGMNIQSFISTVLQKKFQAGELQNATQKISHAFCAAFFELLNYDETFKKVFSNIVIQNFLNIKYAEFSKFLNTYQQGDEVTEKEVQEIICNYLSDINISRNELYLTCEEFVDYLFSSENSLFDPINKTLIHDMNQPLTDYWINSSHNTYLTGDQIKSESSLDGYSRSLLKGCRCIELDCWDGGKKPNGDPNDIVIYHGHTMTSKLNLRDVLYTIKHYAFVTSAYPVILSIENKCSLPFQSLLAKEFKEILGDMLVTAPVSKNETKLPSPAALAKKIIIKHKKLNIDHGNNYDDDEDILSKGNKKGILYLYDEIGHLWTRHIFVLLEQKLCYIAEPLDVNNNEKSEKNSGSEEKEKTSDKTKKEQEEEDVAQQVPELNEFGFPPEEMHVTEEWYHGNINHHQAKAQLLMHADKGEGLYLVRKSATLIGNFVLSVLHNGKVCHIDIKNRIIDSKQCLFFCKGIYTDTIYELISYYAQKPLKYYTQNESRDIQLRIPCPQLQSHIGQPWFLEDVDEKKAVEMLSRVQVDGVFLVRYSTSNHNVFVISLRGQGIIWHYQLKRNGRLFVVNDRLFESLNQVVDYYQQHPFVHGVNLNIPINEILNLMKVQILITSHFQLMLK</sequence>
<dbReference type="SUPFAM" id="SSF51695">
    <property type="entry name" value="PLC-like phosphodiesterases"/>
    <property type="match status" value="1"/>
</dbReference>
<feature type="domain" description="SH2" evidence="4">
    <location>
        <begin position="613"/>
        <end position="716"/>
    </location>
</feature>
<dbReference type="Pfam" id="PF00017">
    <property type="entry name" value="SH2"/>
    <property type="match status" value="2"/>
</dbReference>
<organism evidence="5 6">
    <name type="scientific">Panagrolaimus davidi</name>
    <dbReference type="NCBI Taxonomy" id="227884"/>
    <lineage>
        <taxon>Eukaryota</taxon>
        <taxon>Metazoa</taxon>
        <taxon>Ecdysozoa</taxon>
        <taxon>Nematoda</taxon>
        <taxon>Chromadorea</taxon>
        <taxon>Rhabditida</taxon>
        <taxon>Tylenchina</taxon>
        <taxon>Panagrolaimomorpha</taxon>
        <taxon>Panagrolaimoidea</taxon>
        <taxon>Panagrolaimidae</taxon>
        <taxon>Panagrolaimus</taxon>
    </lineage>
</organism>
<name>A0A914QF95_9BILA</name>
<dbReference type="PANTHER" id="PTHR10336">
    <property type="entry name" value="PHOSPHOINOSITIDE-SPECIFIC PHOSPHOLIPASE C FAMILY PROTEIN"/>
    <property type="match status" value="1"/>
</dbReference>
<dbReference type="Gene3D" id="3.30.505.10">
    <property type="entry name" value="SH2 domain"/>
    <property type="match status" value="2"/>
</dbReference>
<dbReference type="EC" id="3.1.4.11" evidence="2"/>
<dbReference type="InterPro" id="IPR036860">
    <property type="entry name" value="SH2_dom_sf"/>
</dbReference>
<feature type="domain" description="SH2" evidence="4">
    <location>
        <begin position="727"/>
        <end position="816"/>
    </location>
</feature>
<dbReference type="PROSITE" id="PS50001">
    <property type="entry name" value="SH2"/>
    <property type="match status" value="2"/>
</dbReference>
<accession>A0A914QF95</accession>
<feature type="region of interest" description="Disordered" evidence="3">
    <location>
        <begin position="561"/>
        <end position="592"/>
    </location>
</feature>
<evidence type="ECO:0000256" key="1">
    <source>
        <dbReference type="PROSITE-ProRule" id="PRU00191"/>
    </source>
</evidence>
<dbReference type="GO" id="GO:0032587">
    <property type="term" value="C:ruffle membrane"/>
    <property type="evidence" value="ECO:0007669"/>
    <property type="project" value="TreeGrafter"/>
</dbReference>
<dbReference type="SMART" id="SM00252">
    <property type="entry name" value="SH2"/>
    <property type="match status" value="2"/>
</dbReference>
<keyword evidence="2" id="KW-0443">Lipid metabolism</keyword>
<evidence type="ECO:0000313" key="5">
    <source>
        <dbReference type="Proteomes" id="UP000887578"/>
    </source>
</evidence>
<evidence type="ECO:0000256" key="2">
    <source>
        <dbReference type="RuleBase" id="RU361133"/>
    </source>
</evidence>
<keyword evidence="1" id="KW-0727">SH2 domain</keyword>
<dbReference type="SUPFAM" id="SSF47473">
    <property type="entry name" value="EF-hand"/>
    <property type="match status" value="1"/>
</dbReference>
<dbReference type="InterPro" id="IPR011992">
    <property type="entry name" value="EF-hand-dom_pair"/>
</dbReference>
<dbReference type="GO" id="GO:0046488">
    <property type="term" value="P:phosphatidylinositol metabolic process"/>
    <property type="evidence" value="ECO:0007669"/>
    <property type="project" value="TreeGrafter"/>
</dbReference>
<evidence type="ECO:0000256" key="3">
    <source>
        <dbReference type="SAM" id="MobiDB-lite"/>
    </source>
</evidence>
<proteinExistence type="predicted"/>
<dbReference type="PRINTS" id="PR00401">
    <property type="entry name" value="SH2DOMAIN"/>
</dbReference>
<dbReference type="PRINTS" id="PR00390">
    <property type="entry name" value="PHPHLIPASEC"/>
</dbReference>
<dbReference type="SUPFAM" id="SSF55550">
    <property type="entry name" value="SH2 domain"/>
    <property type="match status" value="2"/>
</dbReference>
<dbReference type="InterPro" id="IPR001192">
    <property type="entry name" value="PI-PLC_fam"/>
</dbReference>
<feature type="compositionally biased region" description="Low complexity" evidence="3">
    <location>
        <begin position="9"/>
        <end position="18"/>
    </location>
</feature>
<dbReference type="GO" id="GO:0051209">
    <property type="term" value="P:release of sequestered calcium ion into cytosol"/>
    <property type="evidence" value="ECO:0007669"/>
    <property type="project" value="TreeGrafter"/>
</dbReference>
<dbReference type="Proteomes" id="UP000887578">
    <property type="component" value="Unplaced"/>
</dbReference>
<protein>
    <recommendedName>
        <fullName evidence="2">Phosphoinositide phospholipase C</fullName>
        <ecNumber evidence="2">3.1.4.11</ecNumber>
    </recommendedName>
</protein>
<dbReference type="Pfam" id="PF23583">
    <property type="entry name" value="EF_HAND_2_PLCG"/>
    <property type="match status" value="1"/>
</dbReference>
<dbReference type="GO" id="GO:0016042">
    <property type="term" value="P:lipid catabolic process"/>
    <property type="evidence" value="ECO:0007669"/>
    <property type="project" value="UniProtKB-KW"/>
</dbReference>
<dbReference type="InterPro" id="IPR000980">
    <property type="entry name" value="SH2"/>
</dbReference>
<feature type="compositionally biased region" description="Basic and acidic residues" evidence="3">
    <location>
        <begin position="561"/>
        <end position="585"/>
    </location>
</feature>
<dbReference type="InterPro" id="IPR000909">
    <property type="entry name" value="PLipase_C_PInositol-sp_X_dom"/>
</dbReference>
<dbReference type="GO" id="GO:0004435">
    <property type="term" value="F:phosphatidylinositol-4,5-bisphosphate phospholipase C activity"/>
    <property type="evidence" value="ECO:0007669"/>
    <property type="project" value="UniProtKB-EC"/>
</dbReference>
<keyword evidence="5" id="KW-1185">Reference proteome</keyword>
<comment type="catalytic activity">
    <reaction evidence="2">
        <text>a 1,2-diacyl-sn-glycero-3-phospho-(1D-myo-inositol-4,5-bisphosphate) + H2O = 1D-myo-inositol 1,4,5-trisphosphate + a 1,2-diacyl-sn-glycerol + H(+)</text>
        <dbReference type="Rhea" id="RHEA:33179"/>
        <dbReference type="ChEBI" id="CHEBI:15377"/>
        <dbReference type="ChEBI" id="CHEBI:15378"/>
        <dbReference type="ChEBI" id="CHEBI:17815"/>
        <dbReference type="ChEBI" id="CHEBI:58456"/>
        <dbReference type="ChEBI" id="CHEBI:203600"/>
        <dbReference type="EC" id="3.1.4.11"/>
    </reaction>
</comment>
<feature type="region of interest" description="Disordered" evidence="3">
    <location>
        <begin position="8"/>
        <end position="44"/>
    </location>
</feature>
<dbReference type="GO" id="GO:0010634">
    <property type="term" value="P:positive regulation of epithelial cell migration"/>
    <property type="evidence" value="ECO:0007669"/>
    <property type="project" value="TreeGrafter"/>
</dbReference>
<evidence type="ECO:0000313" key="6">
    <source>
        <dbReference type="WBParaSite" id="PDA_v2.g30484.t1"/>
    </source>
</evidence>
<dbReference type="PANTHER" id="PTHR10336:SF159">
    <property type="entry name" value="1-PHOSPHATIDYLINOSITOL 4,5-BISPHOSPHATE PHOSPHODIESTERASE GAMMA"/>
    <property type="match status" value="1"/>
</dbReference>
<dbReference type="Gene3D" id="1.10.238.10">
    <property type="entry name" value="EF-hand"/>
    <property type="match status" value="1"/>
</dbReference>